<dbReference type="HOGENOM" id="CLU_1326865_0_0_1"/>
<accession>A0A0C9T4T5</accession>
<gene>
    <name evidence="2" type="ORF">PLICRDRAFT_46211</name>
</gene>
<keyword evidence="3" id="KW-1185">Reference proteome</keyword>
<reference evidence="2 3" key="1">
    <citation type="submission" date="2014-06" db="EMBL/GenBank/DDBJ databases">
        <title>Evolutionary Origins and Diversification of the Mycorrhizal Mutualists.</title>
        <authorList>
            <consortium name="DOE Joint Genome Institute"/>
            <consortium name="Mycorrhizal Genomics Consortium"/>
            <person name="Kohler A."/>
            <person name="Kuo A."/>
            <person name="Nagy L.G."/>
            <person name="Floudas D."/>
            <person name="Copeland A."/>
            <person name="Barry K.W."/>
            <person name="Cichocki N."/>
            <person name="Veneault-Fourrey C."/>
            <person name="LaButti K."/>
            <person name="Lindquist E.A."/>
            <person name="Lipzen A."/>
            <person name="Lundell T."/>
            <person name="Morin E."/>
            <person name="Murat C."/>
            <person name="Riley R."/>
            <person name="Ohm R."/>
            <person name="Sun H."/>
            <person name="Tunlid A."/>
            <person name="Henrissat B."/>
            <person name="Grigoriev I.V."/>
            <person name="Hibbett D.S."/>
            <person name="Martin F."/>
        </authorList>
    </citation>
    <scope>NUCLEOTIDE SEQUENCE [LARGE SCALE GENOMIC DNA]</scope>
    <source>
        <strain evidence="2 3">FD-325 SS-3</strain>
    </source>
</reference>
<feature type="compositionally biased region" description="Basic and acidic residues" evidence="1">
    <location>
        <begin position="64"/>
        <end position="90"/>
    </location>
</feature>
<evidence type="ECO:0000313" key="3">
    <source>
        <dbReference type="Proteomes" id="UP000053263"/>
    </source>
</evidence>
<proteinExistence type="predicted"/>
<dbReference type="Proteomes" id="UP000053263">
    <property type="component" value="Unassembled WGS sequence"/>
</dbReference>
<organism evidence="2 3">
    <name type="scientific">Plicaturopsis crispa FD-325 SS-3</name>
    <dbReference type="NCBI Taxonomy" id="944288"/>
    <lineage>
        <taxon>Eukaryota</taxon>
        <taxon>Fungi</taxon>
        <taxon>Dikarya</taxon>
        <taxon>Basidiomycota</taxon>
        <taxon>Agaricomycotina</taxon>
        <taxon>Agaricomycetes</taxon>
        <taxon>Agaricomycetidae</taxon>
        <taxon>Amylocorticiales</taxon>
        <taxon>Amylocorticiaceae</taxon>
        <taxon>Plicatura</taxon>
        <taxon>Plicaturopsis crispa</taxon>
    </lineage>
</organism>
<evidence type="ECO:0000256" key="1">
    <source>
        <dbReference type="SAM" id="MobiDB-lite"/>
    </source>
</evidence>
<protein>
    <submittedName>
        <fullName evidence="2">Unplaced genomic scaffold PLICRscaffold_18, whole genome shotgun sequence</fullName>
    </submittedName>
</protein>
<dbReference type="EMBL" id="KN832571">
    <property type="protein sequence ID" value="KII84334.1"/>
    <property type="molecule type" value="Genomic_DNA"/>
</dbReference>
<feature type="compositionally biased region" description="Acidic residues" evidence="1">
    <location>
        <begin position="18"/>
        <end position="30"/>
    </location>
</feature>
<dbReference type="AlphaFoldDB" id="A0A0C9T4T5"/>
<feature type="region of interest" description="Disordered" evidence="1">
    <location>
        <begin position="64"/>
        <end position="121"/>
    </location>
</feature>
<feature type="compositionally biased region" description="Acidic residues" evidence="1">
    <location>
        <begin position="91"/>
        <end position="121"/>
    </location>
</feature>
<feature type="region of interest" description="Disordered" evidence="1">
    <location>
        <begin position="8"/>
        <end position="41"/>
    </location>
</feature>
<sequence length="207" mass="22806">MPIVIGYAKLWPTSDATSESDGDYESDEEPEGSKVGIQQDSEVNRIVKIGMTVAKVGMAVVKVEGKEGKVEKTEPKAARREDRVERKEEKVEEDADSDEDYDNDYYSEDDDDESDESDYDPNAELVDGLLRVVALSGPRFHSTRAKRLAVVQAPLRATSSPIIVIVCTSYNDALSVHFCKPLTCYSSLHHGPAKRAAACTTSARVYL</sequence>
<evidence type="ECO:0000313" key="2">
    <source>
        <dbReference type="EMBL" id="KII84334.1"/>
    </source>
</evidence>
<name>A0A0C9T4T5_PLICR</name>